<proteinExistence type="predicted"/>
<dbReference type="PANTHER" id="PTHR30383:SF5">
    <property type="entry name" value="SGNH HYDROLASE-TYPE ESTERASE DOMAIN-CONTAINING PROTEIN"/>
    <property type="match status" value="1"/>
</dbReference>
<dbReference type="EMBL" id="VWFC01000002">
    <property type="protein sequence ID" value="KAB1330768.1"/>
    <property type="molecule type" value="Genomic_DNA"/>
</dbReference>
<dbReference type="PROSITE" id="PS51257">
    <property type="entry name" value="PROKAR_LIPOPROTEIN"/>
    <property type="match status" value="1"/>
</dbReference>
<dbReference type="InterPro" id="IPR013830">
    <property type="entry name" value="SGNH_hydro"/>
</dbReference>
<dbReference type="AlphaFoldDB" id="A0A5M5DC51"/>
<dbReference type="Proteomes" id="UP000375690">
    <property type="component" value="Unassembled WGS sequence"/>
</dbReference>
<accession>A0A5M5DC51</accession>
<evidence type="ECO:0000313" key="4">
    <source>
        <dbReference type="EMBL" id="KAB1330768.1"/>
    </source>
</evidence>
<protein>
    <submittedName>
        <fullName evidence="3">Sialate O-acetylesterase</fullName>
    </submittedName>
</protein>
<feature type="signal peptide" evidence="1">
    <location>
        <begin position="1"/>
        <end position="19"/>
    </location>
</feature>
<dbReference type="Proteomes" id="UP000473905">
    <property type="component" value="Unassembled WGS sequence"/>
</dbReference>
<name>A0A5M5DC51_BACOV</name>
<dbReference type="CDD" id="cd01828">
    <property type="entry name" value="sialate_O-acetylesterase_like2"/>
    <property type="match status" value="1"/>
</dbReference>
<evidence type="ECO:0000313" key="6">
    <source>
        <dbReference type="Proteomes" id="UP000473905"/>
    </source>
</evidence>
<organism evidence="3 6">
    <name type="scientific">Bacteroides ovatus</name>
    <dbReference type="NCBI Taxonomy" id="28116"/>
    <lineage>
        <taxon>Bacteria</taxon>
        <taxon>Pseudomonadati</taxon>
        <taxon>Bacteroidota</taxon>
        <taxon>Bacteroidia</taxon>
        <taxon>Bacteroidales</taxon>
        <taxon>Bacteroidaceae</taxon>
        <taxon>Bacteroides</taxon>
    </lineage>
</organism>
<feature type="chain" id="PRO_5044621877" evidence="1">
    <location>
        <begin position="20"/>
        <end position="221"/>
    </location>
</feature>
<dbReference type="InterPro" id="IPR036514">
    <property type="entry name" value="SGNH_hydro_sf"/>
</dbReference>
<dbReference type="InterPro" id="IPR051532">
    <property type="entry name" value="Ester_Hydrolysis_Enzymes"/>
</dbReference>
<sequence>MRKNFFLAVILTLSLACHAQERKYSTFYYQRATLFEELPVTSNDIIFLGNSITNGAEWSELFHNKHIKNRGISGDICMGVYDRLDAILKGKPAKIFLLIGINDVSRGTSADTIIARIGMIAQKIKADSPKTKLYLQSVLPLTDHYGMFKGHTLRWQVIPEINKGLVRLAEKEGATYIDLYSHFVDEETGKMNTAYTNDGLHLLGKGYRKWVEIVKPYIGKK</sequence>
<evidence type="ECO:0000259" key="2">
    <source>
        <dbReference type="Pfam" id="PF13472"/>
    </source>
</evidence>
<comment type="caution">
    <text evidence="3">The sequence shown here is derived from an EMBL/GenBank/DDBJ whole genome shotgun (WGS) entry which is preliminary data.</text>
</comment>
<gene>
    <name evidence="4" type="ORF">F3B53_03250</name>
    <name evidence="3" type="ORF">F3D66_06385</name>
</gene>
<dbReference type="GO" id="GO:0004622">
    <property type="term" value="F:phosphatidylcholine lysophospholipase activity"/>
    <property type="evidence" value="ECO:0007669"/>
    <property type="project" value="TreeGrafter"/>
</dbReference>
<dbReference type="EMBL" id="VWKB01000007">
    <property type="protein sequence ID" value="KAA4102294.1"/>
    <property type="molecule type" value="Genomic_DNA"/>
</dbReference>
<dbReference type="Pfam" id="PF13472">
    <property type="entry name" value="Lipase_GDSL_2"/>
    <property type="match status" value="1"/>
</dbReference>
<keyword evidence="1" id="KW-0732">Signal</keyword>
<feature type="domain" description="SGNH hydrolase-type esterase" evidence="2">
    <location>
        <begin position="47"/>
        <end position="208"/>
    </location>
</feature>
<evidence type="ECO:0000313" key="3">
    <source>
        <dbReference type="EMBL" id="KAA4102294.1"/>
    </source>
</evidence>
<reference evidence="5 6" key="1">
    <citation type="journal article" date="2019" name="Nat. Med.">
        <title>A library of human gut bacterial isolates paired with longitudinal multiomics data enables mechanistic microbiome research.</title>
        <authorList>
            <person name="Poyet M."/>
            <person name="Groussin M."/>
            <person name="Gibbons S.M."/>
            <person name="Avila-Pacheco J."/>
            <person name="Jiang X."/>
            <person name="Kearney S.M."/>
            <person name="Perrotta A.R."/>
            <person name="Berdy B."/>
            <person name="Zhao S."/>
            <person name="Lieberman T.D."/>
            <person name="Swanson P.K."/>
            <person name="Smith M."/>
            <person name="Roesemann S."/>
            <person name="Alexander J.E."/>
            <person name="Rich S.A."/>
            <person name="Livny J."/>
            <person name="Vlamakis H."/>
            <person name="Clish C."/>
            <person name="Bullock K."/>
            <person name="Deik A."/>
            <person name="Scott J."/>
            <person name="Pierce K.A."/>
            <person name="Xavier R.J."/>
            <person name="Alm E.J."/>
        </authorList>
    </citation>
    <scope>NUCLEOTIDE SEQUENCE [LARGE SCALE GENOMIC DNA]</scope>
    <source>
        <strain evidence="3 6">BIOML-A134</strain>
        <strain evidence="4 5">BIOML-A2</strain>
    </source>
</reference>
<dbReference type="SUPFAM" id="SSF52266">
    <property type="entry name" value="SGNH hydrolase"/>
    <property type="match status" value="1"/>
</dbReference>
<evidence type="ECO:0000313" key="5">
    <source>
        <dbReference type="Proteomes" id="UP000375690"/>
    </source>
</evidence>
<dbReference type="RefSeq" id="WP_009039373.1">
    <property type="nucleotide sequence ID" value="NZ_CAAKNR010000158.1"/>
</dbReference>
<evidence type="ECO:0000256" key="1">
    <source>
        <dbReference type="SAM" id="SignalP"/>
    </source>
</evidence>
<dbReference type="PANTHER" id="PTHR30383">
    <property type="entry name" value="THIOESTERASE 1/PROTEASE 1/LYSOPHOSPHOLIPASE L1"/>
    <property type="match status" value="1"/>
</dbReference>
<keyword evidence="6" id="KW-1185">Reference proteome</keyword>
<dbReference type="Gene3D" id="3.40.50.1110">
    <property type="entry name" value="SGNH hydrolase"/>
    <property type="match status" value="1"/>
</dbReference>